<accession>A0ABQ2YHA2</accession>
<dbReference type="EMBL" id="BMXS01000002">
    <property type="protein sequence ID" value="GGX82841.1"/>
    <property type="molecule type" value="Genomic_DNA"/>
</dbReference>
<dbReference type="Proteomes" id="UP000653056">
    <property type="component" value="Unassembled WGS sequence"/>
</dbReference>
<proteinExistence type="predicted"/>
<sequence>MAHQSEKSEGSELHAWDIEAFSRRLRQAMGGQSAYSLERRTGIAQSLIRKYLSGSSSPGADKLVALAGALRVPVGWLAAGEPIMQGIAEESAPPDLGVKEVATEAVRQEEREYRADTVPQEGAPTIVYARMMESLFEHTDSEEQREWVLQRAIDIIRAACEGRPALMAELSKSDLEKAVALAVAVLKRCE</sequence>
<organism evidence="2 3">
    <name type="scientific">Litchfieldella qijiaojingensis</name>
    <dbReference type="NCBI Taxonomy" id="980347"/>
    <lineage>
        <taxon>Bacteria</taxon>
        <taxon>Pseudomonadati</taxon>
        <taxon>Pseudomonadota</taxon>
        <taxon>Gammaproteobacteria</taxon>
        <taxon>Oceanospirillales</taxon>
        <taxon>Halomonadaceae</taxon>
        <taxon>Litchfieldella</taxon>
    </lineage>
</organism>
<keyword evidence="3" id="KW-1185">Reference proteome</keyword>
<feature type="domain" description="HTH cro/C1-type" evidence="1">
    <location>
        <begin position="37"/>
        <end position="77"/>
    </location>
</feature>
<name>A0ABQ2YHA2_9GAMM</name>
<dbReference type="InterPro" id="IPR010982">
    <property type="entry name" value="Lambda_DNA-bd_dom_sf"/>
</dbReference>
<evidence type="ECO:0000313" key="2">
    <source>
        <dbReference type="EMBL" id="GGX82841.1"/>
    </source>
</evidence>
<protein>
    <recommendedName>
        <fullName evidence="1">HTH cro/C1-type domain-containing protein</fullName>
    </recommendedName>
</protein>
<dbReference type="RefSeq" id="WP_189466415.1">
    <property type="nucleotide sequence ID" value="NZ_BMXS01000002.1"/>
</dbReference>
<dbReference type="Gene3D" id="1.10.260.40">
    <property type="entry name" value="lambda repressor-like DNA-binding domains"/>
    <property type="match status" value="1"/>
</dbReference>
<reference evidence="3" key="1">
    <citation type="journal article" date="2019" name="Int. J. Syst. Evol. Microbiol.">
        <title>The Global Catalogue of Microorganisms (GCM) 10K type strain sequencing project: providing services to taxonomists for standard genome sequencing and annotation.</title>
        <authorList>
            <consortium name="The Broad Institute Genomics Platform"/>
            <consortium name="The Broad Institute Genome Sequencing Center for Infectious Disease"/>
            <person name="Wu L."/>
            <person name="Ma J."/>
        </authorList>
    </citation>
    <scope>NUCLEOTIDE SEQUENCE [LARGE SCALE GENOMIC DNA]</scope>
    <source>
        <strain evidence="3">KCTC 22228</strain>
    </source>
</reference>
<dbReference type="InterPro" id="IPR001387">
    <property type="entry name" value="Cro/C1-type_HTH"/>
</dbReference>
<evidence type="ECO:0000313" key="3">
    <source>
        <dbReference type="Proteomes" id="UP000653056"/>
    </source>
</evidence>
<evidence type="ECO:0000259" key="1">
    <source>
        <dbReference type="PROSITE" id="PS50943"/>
    </source>
</evidence>
<dbReference type="SUPFAM" id="SSF47413">
    <property type="entry name" value="lambda repressor-like DNA-binding domains"/>
    <property type="match status" value="1"/>
</dbReference>
<dbReference type="PROSITE" id="PS50943">
    <property type="entry name" value="HTH_CROC1"/>
    <property type="match status" value="1"/>
</dbReference>
<dbReference type="SMART" id="SM00530">
    <property type="entry name" value="HTH_XRE"/>
    <property type="match status" value="1"/>
</dbReference>
<gene>
    <name evidence="2" type="ORF">GCM10007160_07900</name>
</gene>
<comment type="caution">
    <text evidence="2">The sequence shown here is derived from an EMBL/GenBank/DDBJ whole genome shotgun (WGS) entry which is preliminary data.</text>
</comment>
<dbReference type="Pfam" id="PF01381">
    <property type="entry name" value="HTH_3"/>
    <property type="match status" value="1"/>
</dbReference>